<dbReference type="InterPro" id="IPR049236">
    <property type="entry name" value="DUF6850"/>
</dbReference>
<feature type="chain" id="PRO_5003552709" description="DUF6850 domain-containing protein" evidence="1">
    <location>
        <begin position="23"/>
        <end position="505"/>
    </location>
</feature>
<dbReference type="RefSeq" id="WP_006953770.1">
    <property type="nucleotide sequence ID" value="NZ_JH594523.1"/>
</dbReference>
<dbReference type="STRING" id="883158.HMPREF9140_02040"/>
<evidence type="ECO:0000313" key="4">
    <source>
        <dbReference type="Proteomes" id="UP000016023"/>
    </source>
</evidence>
<evidence type="ECO:0000313" key="3">
    <source>
        <dbReference type="EMBL" id="EHO66030.1"/>
    </source>
</evidence>
<evidence type="ECO:0000256" key="1">
    <source>
        <dbReference type="SAM" id="SignalP"/>
    </source>
</evidence>
<feature type="signal peptide" evidence="1">
    <location>
        <begin position="1"/>
        <end position="22"/>
    </location>
</feature>
<feature type="domain" description="DUF6850" evidence="2">
    <location>
        <begin position="49"/>
        <end position="503"/>
    </location>
</feature>
<keyword evidence="4" id="KW-1185">Reference proteome</keyword>
<protein>
    <recommendedName>
        <fullName evidence="2">DUF6850 domain-containing protein</fullName>
    </recommendedName>
</protein>
<dbReference type="AlphaFoldDB" id="H1Q552"/>
<organism evidence="3 4">
    <name type="scientific">Prevotella micans F0438</name>
    <dbReference type="NCBI Taxonomy" id="883158"/>
    <lineage>
        <taxon>Bacteria</taxon>
        <taxon>Pseudomonadati</taxon>
        <taxon>Bacteroidota</taxon>
        <taxon>Bacteroidia</taxon>
        <taxon>Bacteroidales</taxon>
        <taxon>Prevotellaceae</taxon>
        <taxon>Prevotella</taxon>
    </lineage>
</organism>
<proteinExistence type="predicted"/>
<dbReference type="eggNOG" id="ENOG502ZBFN">
    <property type="taxonomic scope" value="Bacteria"/>
</dbReference>
<dbReference type="EMBL" id="AGWK01000059">
    <property type="protein sequence ID" value="EHO66030.1"/>
    <property type="molecule type" value="Genomic_DNA"/>
</dbReference>
<sequence length="505" mass="56295">MMSNSRLILLVTLTLLASAGSAAVLSTEDTLFRVEPTTLSAEASDNLLLGTLAPRYSMSRVVLSAHSAPAAWAPVPQLGSGGRGFNVEADMFQRLGLKDAVWGRAAYKNGWRYDVVWNETSDFRELYPYVMGDPIGGDLQYEQYELSGGYSVNYRRSQFGFELGYRALSEYRTRDPRPGNTTADLHGRLAYGFFIGPNSVLGATLLLGKYKQTNELTFMNELGASREYHLTGIGNDFVRFSGTSNNAFYKGHNLGFTLELLPTDMMRGLSVSLGYNHTMREKILSDLNRLPLNRLDCDVLSAEFVWQQSAYGIGFNARHNIRRGKDNLFGEATGNVYPQIGSRLQYHGSETRIGASGFGELRAGRFIFTLMPSVWWTALRGKHADSGNRFETSDLLYALRFKMRFTISKNMLATDIQLGRRNNLTHKLVLNKTADEGRQSTMSLGDALRRVDEYYSGGETGIRFAASYSRSVWGGKILALRLGYERRGYVADAGNEYSAAVSLRF</sequence>
<dbReference type="Proteomes" id="UP000016023">
    <property type="component" value="Unassembled WGS sequence"/>
</dbReference>
<accession>H1Q552</accession>
<comment type="caution">
    <text evidence="3">The sequence shown here is derived from an EMBL/GenBank/DDBJ whole genome shotgun (WGS) entry which is preliminary data.</text>
</comment>
<keyword evidence="1" id="KW-0732">Signal</keyword>
<reference evidence="3 4" key="1">
    <citation type="submission" date="2011-12" db="EMBL/GenBank/DDBJ databases">
        <title>The Genome Sequence of Prevotella micans F0438.</title>
        <authorList>
            <consortium name="The Broad Institute Genome Sequencing Platform"/>
            <person name="Earl A."/>
            <person name="Ward D."/>
            <person name="Feldgarden M."/>
            <person name="Gevers D."/>
            <person name="Izard J."/>
            <person name="Baranova O.V."/>
            <person name="Blanton J.M."/>
            <person name="Wade W.G."/>
            <person name="Dewhirst F.E."/>
            <person name="Young S.K."/>
            <person name="Zeng Q."/>
            <person name="Gargeya S."/>
            <person name="Fitzgerald M."/>
            <person name="Haas B."/>
            <person name="Abouelleil A."/>
            <person name="Alvarado L."/>
            <person name="Arachchi H.M."/>
            <person name="Berlin A."/>
            <person name="Chapman S.B."/>
            <person name="Gearin G."/>
            <person name="Goldberg J."/>
            <person name="Griggs A."/>
            <person name="Gujja S."/>
            <person name="Hansen M."/>
            <person name="Heiman D."/>
            <person name="Howarth C."/>
            <person name="Larimer J."/>
            <person name="Lui A."/>
            <person name="MacDonald P.J.P."/>
            <person name="McCowen C."/>
            <person name="Montmayeur A."/>
            <person name="Murphy C."/>
            <person name="Neiman D."/>
            <person name="Pearson M."/>
            <person name="Priest M."/>
            <person name="Roberts A."/>
            <person name="Saif S."/>
            <person name="Shea T."/>
            <person name="Sisk P."/>
            <person name="Stolte C."/>
            <person name="Sykes S."/>
            <person name="Wortman J."/>
            <person name="Nusbaum C."/>
            <person name="Birren B."/>
        </authorList>
    </citation>
    <scope>NUCLEOTIDE SEQUENCE [LARGE SCALE GENOMIC DNA]</scope>
    <source>
        <strain evidence="3 4">F0438</strain>
    </source>
</reference>
<name>H1Q552_9BACT</name>
<evidence type="ECO:0000259" key="2">
    <source>
        <dbReference type="Pfam" id="PF21012"/>
    </source>
</evidence>
<dbReference type="PATRIC" id="fig|883158.3.peg.2042"/>
<dbReference type="HOGENOM" id="CLU_040885_0_0_10"/>
<gene>
    <name evidence="3" type="ORF">HMPREF9140_02040</name>
</gene>
<dbReference type="Pfam" id="PF21012">
    <property type="entry name" value="DUF6850"/>
    <property type="match status" value="1"/>
</dbReference>